<dbReference type="Proteomes" id="UP000027222">
    <property type="component" value="Unassembled WGS sequence"/>
</dbReference>
<evidence type="ECO:0000313" key="1">
    <source>
        <dbReference type="EMBL" id="KDR66996.1"/>
    </source>
</evidence>
<keyword evidence="2" id="KW-1185">Reference proteome</keyword>
<proteinExistence type="predicted"/>
<organism evidence="1 2">
    <name type="scientific">Galerina marginata (strain CBS 339.88)</name>
    <dbReference type="NCBI Taxonomy" id="685588"/>
    <lineage>
        <taxon>Eukaryota</taxon>
        <taxon>Fungi</taxon>
        <taxon>Dikarya</taxon>
        <taxon>Basidiomycota</taxon>
        <taxon>Agaricomycotina</taxon>
        <taxon>Agaricomycetes</taxon>
        <taxon>Agaricomycetidae</taxon>
        <taxon>Agaricales</taxon>
        <taxon>Agaricineae</taxon>
        <taxon>Strophariaceae</taxon>
        <taxon>Galerina</taxon>
    </lineage>
</organism>
<sequence>MGTERGFNAIGIVGPGTKDHLGHTSTTPHLPLKVEHCSRANFEHNPPRVVTQVPGRRFRHPHPNQIPPKLRGRFERIHLPDPRPHTSATGPFSATWKVSSLHPFNVQPSSMRRLLLDPTSLLYSTWERSSDSWLYLNPPWTFDSIFWAVHFFHPPHPRYTRNDIEMIFIFVPPYFFRLSQTFLAAFGAGAGSNAGDCDNGAKIVGCGFEDAGTSKRDPN</sequence>
<accession>A0A067S867</accession>
<name>A0A067S867_GALM3</name>
<gene>
    <name evidence="1" type="ORF">GALMADRAFT_147440</name>
</gene>
<dbReference type="AlphaFoldDB" id="A0A067S867"/>
<evidence type="ECO:0000313" key="2">
    <source>
        <dbReference type="Proteomes" id="UP000027222"/>
    </source>
</evidence>
<dbReference type="HOGENOM" id="CLU_1261602_0_0_1"/>
<protein>
    <submittedName>
        <fullName evidence="1">Uncharacterized protein</fullName>
    </submittedName>
</protein>
<dbReference type="EMBL" id="KL142418">
    <property type="protein sequence ID" value="KDR66996.1"/>
    <property type="molecule type" value="Genomic_DNA"/>
</dbReference>
<reference evidence="2" key="1">
    <citation type="journal article" date="2014" name="Proc. Natl. Acad. Sci. U.S.A.">
        <title>Extensive sampling of basidiomycete genomes demonstrates inadequacy of the white-rot/brown-rot paradigm for wood decay fungi.</title>
        <authorList>
            <person name="Riley R."/>
            <person name="Salamov A.A."/>
            <person name="Brown D.W."/>
            <person name="Nagy L.G."/>
            <person name="Floudas D."/>
            <person name="Held B.W."/>
            <person name="Levasseur A."/>
            <person name="Lombard V."/>
            <person name="Morin E."/>
            <person name="Otillar R."/>
            <person name="Lindquist E.A."/>
            <person name="Sun H."/>
            <person name="LaButti K.M."/>
            <person name="Schmutz J."/>
            <person name="Jabbour D."/>
            <person name="Luo H."/>
            <person name="Baker S.E."/>
            <person name="Pisabarro A.G."/>
            <person name="Walton J.D."/>
            <person name="Blanchette R.A."/>
            <person name="Henrissat B."/>
            <person name="Martin F."/>
            <person name="Cullen D."/>
            <person name="Hibbett D.S."/>
            <person name="Grigoriev I.V."/>
        </authorList>
    </citation>
    <scope>NUCLEOTIDE SEQUENCE [LARGE SCALE GENOMIC DNA]</scope>
    <source>
        <strain evidence="2">CBS 339.88</strain>
    </source>
</reference>